<dbReference type="SUPFAM" id="SSF51556">
    <property type="entry name" value="Metallo-dependent hydrolases"/>
    <property type="match status" value="1"/>
</dbReference>
<proteinExistence type="predicted"/>
<dbReference type="Gene3D" id="2.30.40.10">
    <property type="entry name" value="Urease, subunit C, domain 1"/>
    <property type="match status" value="1"/>
</dbReference>
<dbReference type="Proteomes" id="UP000324376">
    <property type="component" value="Unassembled WGS sequence"/>
</dbReference>
<feature type="domain" description="Amidohydrolase-related" evidence="1">
    <location>
        <begin position="323"/>
        <end position="414"/>
    </location>
</feature>
<dbReference type="Gene3D" id="1.20.58.520">
    <property type="entry name" value="Amidohydrolase"/>
    <property type="match status" value="1"/>
</dbReference>
<dbReference type="Pfam" id="PF01979">
    <property type="entry name" value="Amidohydro_1"/>
    <property type="match status" value="1"/>
</dbReference>
<accession>A0A5S5C7F7</accession>
<organism evidence="2 3">
    <name type="scientific">Aquimarina intermedia</name>
    <dbReference type="NCBI Taxonomy" id="350814"/>
    <lineage>
        <taxon>Bacteria</taxon>
        <taxon>Pseudomonadati</taxon>
        <taxon>Bacteroidota</taxon>
        <taxon>Flavobacteriia</taxon>
        <taxon>Flavobacteriales</taxon>
        <taxon>Flavobacteriaceae</taxon>
        <taxon>Aquimarina</taxon>
    </lineage>
</organism>
<dbReference type="InterPro" id="IPR032466">
    <property type="entry name" value="Metal_Hydrolase"/>
</dbReference>
<dbReference type="InterPro" id="IPR011059">
    <property type="entry name" value="Metal-dep_hydrolase_composite"/>
</dbReference>
<comment type="caution">
    <text evidence="2">The sequence shown here is derived from an EMBL/GenBank/DDBJ whole genome shotgun (WGS) entry which is preliminary data.</text>
</comment>
<evidence type="ECO:0000313" key="2">
    <source>
        <dbReference type="EMBL" id="TYP74412.1"/>
    </source>
</evidence>
<dbReference type="Gene3D" id="3.40.50.10910">
    <property type="entry name" value="Amidohydrolase"/>
    <property type="match status" value="1"/>
</dbReference>
<dbReference type="InterPro" id="IPR006680">
    <property type="entry name" value="Amidohydro-rel"/>
</dbReference>
<keyword evidence="3" id="KW-1185">Reference proteome</keyword>
<dbReference type="AlphaFoldDB" id="A0A5S5C7F7"/>
<dbReference type="PANTHER" id="PTHR43135:SF3">
    <property type="entry name" value="ALPHA-D-RIBOSE 1-METHYLPHOSPHONATE 5-TRIPHOSPHATE DIPHOSPHATASE"/>
    <property type="match status" value="1"/>
</dbReference>
<name>A0A5S5C7F7_9FLAO</name>
<dbReference type="GO" id="GO:0016810">
    <property type="term" value="F:hydrolase activity, acting on carbon-nitrogen (but not peptide) bonds"/>
    <property type="evidence" value="ECO:0007669"/>
    <property type="project" value="InterPro"/>
</dbReference>
<evidence type="ECO:0000259" key="1">
    <source>
        <dbReference type="Pfam" id="PF01979"/>
    </source>
</evidence>
<keyword evidence="2" id="KW-0378">Hydrolase</keyword>
<evidence type="ECO:0000313" key="3">
    <source>
        <dbReference type="Proteomes" id="UP000324376"/>
    </source>
</evidence>
<dbReference type="SUPFAM" id="SSF51338">
    <property type="entry name" value="Composite domain of metallo-dependent hydrolases"/>
    <property type="match status" value="1"/>
</dbReference>
<dbReference type="InterPro" id="IPR051781">
    <property type="entry name" value="Metallo-dep_Hydrolase"/>
</dbReference>
<protein>
    <submittedName>
        <fullName evidence="2">Amidohydrolase family protein</fullName>
    </submittedName>
</protein>
<dbReference type="PANTHER" id="PTHR43135">
    <property type="entry name" value="ALPHA-D-RIBOSE 1-METHYLPHOSPHONATE 5-TRIPHOSPHATE DIPHOSPHATASE"/>
    <property type="match status" value="1"/>
</dbReference>
<dbReference type="Gene3D" id="3.30.110.90">
    <property type="entry name" value="Amidohydrolase"/>
    <property type="match status" value="1"/>
</dbReference>
<sequence length="419" mass="46614">MITNVTIVDVENLSQLDDMTIIIENDKIKSIQQSDIANVSSVGQTINLKRHYVVPGLIDSHVHLFRPKNRNKILNQLLYSGITTVRDMGGDARIYQSLNKEIKQGTLLGPDIYYSANVFGPKFLKDPRTKFANMGYEPGTAPWMRLIENTSDIEKIVSEAKEAGVTGLKVYSNISPELLSKISSVAHKNALKMWSHSSIFPSKPSDAVNAQIDVLSHSVGMIFEKESNMPDSFNEAIRNSLPSQDFKNTTANDSEFIELFHKMKSKDIIFEPTLSAWSLKLRPRKAKTENNSESDNPTKHLSIAGSKMDVASMDNWAQRITTEAYKNGVTIAAGTDLNQNIKWVQDEVKLLTECGFSNIEAIKAATLNNAKVIGIDNMYGSISEGKVANLLVLSENPLDEIENIRTVVSVFKNGIEYKK</sequence>
<dbReference type="EMBL" id="VNHU01000004">
    <property type="protein sequence ID" value="TYP74412.1"/>
    <property type="molecule type" value="Genomic_DNA"/>
</dbReference>
<reference evidence="2 3" key="1">
    <citation type="submission" date="2019-07" db="EMBL/GenBank/DDBJ databases">
        <title>Genomic Encyclopedia of Archaeal and Bacterial Type Strains, Phase II (KMG-II): from individual species to whole genera.</title>
        <authorList>
            <person name="Goeker M."/>
        </authorList>
    </citation>
    <scope>NUCLEOTIDE SEQUENCE [LARGE SCALE GENOMIC DNA]</scope>
    <source>
        <strain evidence="2 3">DSM 17527</strain>
    </source>
</reference>
<gene>
    <name evidence="2" type="ORF">BD809_104232</name>
</gene>